<gene>
    <name evidence="1" type="ORF">C435_06930</name>
</gene>
<sequence length="71" mass="7716">MYVCESCDAAFNADVNGAENIRLDIDEESNSESTGQLSGDRSTGWLAQPGVYLYDLSCGLQPQREVVDSKP</sequence>
<accession>M0KJ79</accession>
<dbReference type="AlphaFoldDB" id="M0KJ79"/>
<dbReference type="EMBL" id="AOLS01000036">
    <property type="protein sequence ID" value="EMA20953.1"/>
    <property type="molecule type" value="Genomic_DNA"/>
</dbReference>
<keyword evidence="2" id="KW-1185">Reference proteome</keyword>
<proteinExistence type="predicted"/>
<comment type="caution">
    <text evidence="1">The sequence shown here is derived from an EMBL/GenBank/DDBJ whole genome shotgun (WGS) entry which is preliminary data.</text>
</comment>
<dbReference type="Proteomes" id="UP000011687">
    <property type="component" value="Unassembled WGS sequence"/>
</dbReference>
<name>M0KJ79_9EURY</name>
<organism evidence="1 2">
    <name type="scientific">Haloarcula marismortui ATCC 33799</name>
    <dbReference type="NCBI Taxonomy" id="662475"/>
    <lineage>
        <taxon>Archaea</taxon>
        <taxon>Methanobacteriati</taxon>
        <taxon>Methanobacteriota</taxon>
        <taxon>Stenosarchaea group</taxon>
        <taxon>Halobacteria</taxon>
        <taxon>Halobacteriales</taxon>
        <taxon>Haloarculaceae</taxon>
        <taxon>Haloarcula</taxon>
    </lineage>
</organism>
<evidence type="ECO:0000313" key="1">
    <source>
        <dbReference type="EMBL" id="EMA20953.1"/>
    </source>
</evidence>
<reference evidence="1 2" key="1">
    <citation type="journal article" date="2014" name="PLoS Genet.">
        <title>Phylogenetically driven sequencing of extremely halophilic archaea reveals strategies for static and dynamic osmo-response.</title>
        <authorList>
            <person name="Becker E.A."/>
            <person name="Seitzer P.M."/>
            <person name="Tritt A."/>
            <person name="Larsen D."/>
            <person name="Krusor M."/>
            <person name="Yao A.I."/>
            <person name="Wu D."/>
            <person name="Madern D."/>
            <person name="Eisen J.A."/>
            <person name="Darling A.E."/>
            <person name="Facciotti M.T."/>
        </authorList>
    </citation>
    <scope>NUCLEOTIDE SEQUENCE [LARGE SCALE GENOMIC DNA]</scope>
    <source>
        <strain evidence="1 2">ATCC 33799</strain>
    </source>
</reference>
<protein>
    <submittedName>
        <fullName evidence="1">Putative transposase</fullName>
    </submittedName>
</protein>
<evidence type="ECO:0000313" key="2">
    <source>
        <dbReference type="Proteomes" id="UP000011687"/>
    </source>
</evidence>